<name>A0A238HHV5_9NEIS</name>
<reference evidence="3 4" key="2">
    <citation type="submission" date="2017-06" db="EMBL/GenBank/DDBJ databases">
        <authorList>
            <person name="Kim H.J."/>
            <person name="Triplett B.A."/>
        </authorList>
    </citation>
    <scope>NUCLEOTIDE SEQUENCE [LARGE SCALE GENOMIC DNA]</scope>
    <source>
        <strain evidence="3">Kingella_eburonensis</strain>
    </source>
</reference>
<gene>
    <name evidence="2" type="ORF">KEBURONENSIS_00424</name>
    <name evidence="3" type="ORF">KEBURONENSIS_01455</name>
</gene>
<evidence type="ECO:0000313" key="2">
    <source>
        <dbReference type="EMBL" id="SMQ13054.1"/>
    </source>
</evidence>
<proteinExistence type="predicted"/>
<keyword evidence="4" id="KW-1185">Reference proteome</keyword>
<accession>A0A238HHV5</accession>
<evidence type="ECO:0000313" key="4">
    <source>
        <dbReference type="Proteomes" id="UP000215450"/>
    </source>
</evidence>
<dbReference type="AlphaFoldDB" id="A0A238HHV5"/>
<dbReference type="EMBL" id="FXUV01000041">
    <property type="protein sequence ID" value="SMQ13054.1"/>
    <property type="molecule type" value="Genomic_DNA"/>
</dbReference>
<dbReference type="RefSeq" id="WP_257874950.1">
    <property type="nucleotide sequence ID" value="NZ_FXUV02000030.1"/>
</dbReference>
<dbReference type="Proteomes" id="UP000215450">
    <property type="component" value="Unassembled WGS sequence"/>
</dbReference>
<reference evidence="2" key="1">
    <citation type="submission" date="2017-05" db="EMBL/GenBank/DDBJ databases">
        <authorList>
            <person name="Song R."/>
            <person name="Chenine A.L."/>
            <person name="Ruprecht R.M."/>
        </authorList>
    </citation>
    <scope>NUCLEOTIDE SEQUENCE</scope>
    <source>
        <strain evidence="2">Kingella_eburonensis</strain>
    </source>
</reference>
<dbReference type="InterPro" id="IPR046817">
    <property type="entry name" value="MmeI_N"/>
</dbReference>
<evidence type="ECO:0000313" key="3">
    <source>
        <dbReference type="EMBL" id="SNB72518.1"/>
    </source>
</evidence>
<protein>
    <recommendedName>
        <fullName evidence="1">MmeI-like N-terminal domain-containing protein</fullName>
    </recommendedName>
</protein>
<feature type="domain" description="MmeI-like N-terminal" evidence="1">
    <location>
        <begin position="11"/>
        <end position="94"/>
    </location>
</feature>
<dbReference type="EMBL" id="FXUV02000030">
    <property type="protein sequence ID" value="SNB72518.1"/>
    <property type="molecule type" value="Genomic_DNA"/>
</dbReference>
<sequence>MPITPSQILINAQTFAARWQHESDEKSESQTFWNEFFAIFGLDRKTIAILEKRLKAEKSTKFADVFVPKKLLCEQKTKGKNLDDAAAQAREYLEPVFTKMIKYLYD</sequence>
<dbReference type="Pfam" id="PF20464">
    <property type="entry name" value="MmeI_N"/>
    <property type="match status" value="1"/>
</dbReference>
<organism evidence="2">
    <name type="scientific">Kingella negevensis</name>
    <dbReference type="NCBI Taxonomy" id="1522312"/>
    <lineage>
        <taxon>Bacteria</taxon>
        <taxon>Pseudomonadati</taxon>
        <taxon>Pseudomonadota</taxon>
        <taxon>Betaproteobacteria</taxon>
        <taxon>Neisseriales</taxon>
        <taxon>Neisseriaceae</taxon>
        <taxon>Kingella</taxon>
    </lineage>
</organism>
<evidence type="ECO:0000259" key="1">
    <source>
        <dbReference type="Pfam" id="PF20464"/>
    </source>
</evidence>